<accession>A0A9N9FRH9</accession>
<dbReference type="Proteomes" id="UP000789405">
    <property type="component" value="Unassembled WGS sequence"/>
</dbReference>
<comment type="caution">
    <text evidence="1">The sequence shown here is derived from an EMBL/GenBank/DDBJ whole genome shotgun (WGS) entry which is preliminary data.</text>
</comment>
<protein>
    <submittedName>
        <fullName evidence="1">22154_t:CDS:1</fullName>
    </submittedName>
</protein>
<name>A0A9N9FRH9_9GLOM</name>
<sequence length="116" mass="13546">MAYGSIGRPSNSMETHILRDLKKTLRTDVLNLVALLRNHLDFGIPPNLGEMEIIFQFLSSELFSATILFSFYGQSQYKDVFRMMARFHDEIMEQEELLGQINRTVFSSEEMKLKMF</sequence>
<evidence type="ECO:0000313" key="1">
    <source>
        <dbReference type="EMBL" id="CAG8552474.1"/>
    </source>
</evidence>
<dbReference type="EMBL" id="CAJVPY010002216">
    <property type="protein sequence ID" value="CAG8552474.1"/>
    <property type="molecule type" value="Genomic_DNA"/>
</dbReference>
<evidence type="ECO:0000313" key="2">
    <source>
        <dbReference type="Proteomes" id="UP000789405"/>
    </source>
</evidence>
<reference evidence="1" key="1">
    <citation type="submission" date="2021-06" db="EMBL/GenBank/DDBJ databases">
        <authorList>
            <person name="Kallberg Y."/>
            <person name="Tangrot J."/>
            <person name="Rosling A."/>
        </authorList>
    </citation>
    <scope>NUCLEOTIDE SEQUENCE</scope>
    <source>
        <strain evidence="1">MA453B</strain>
    </source>
</reference>
<keyword evidence="2" id="KW-1185">Reference proteome</keyword>
<organism evidence="1 2">
    <name type="scientific">Dentiscutata erythropus</name>
    <dbReference type="NCBI Taxonomy" id="1348616"/>
    <lineage>
        <taxon>Eukaryota</taxon>
        <taxon>Fungi</taxon>
        <taxon>Fungi incertae sedis</taxon>
        <taxon>Mucoromycota</taxon>
        <taxon>Glomeromycotina</taxon>
        <taxon>Glomeromycetes</taxon>
        <taxon>Diversisporales</taxon>
        <taxon>Gigasporaceae</taxon>
        <taxon>Dentiscutata</taxon>
    </lineage>
</organism>
<proteinExistence type="predicted"/>
<gene>
    <name evidence="1" type="ORF">DERYTH_LOCUS5335</name>
</gene>
<dbReference type="AlphaFoldDB" id="A0A9N9FRH9"/>